<evidence type="ECO:0000313" key="1">
    <source>
        <dbReference type="EMBL" id="MBK1631655.1"/>
    </source>
</evidence>
<dbReference type="RefSeq" id="WP_200238210.1">
    <property type="nucleotide sequence ID" value="NZ_NRRV01000029.1"/>
</dbReference>
<dbReference type="EMBL" id="NRRV01000029">
    <property type="protein sequence ID" value="MBK1631655.1"/>
    <property type="molecule type" value="Genomic_DNA"/>
</dbReference>
<proteinExistence type="predicted"/>
<dbReference type="InterPro" id="IPR035069">
    <property type="entry name" value="TTHA1013/TTHA0281-like"/>
</dbReference>
<dbReference type="SUPFAM" id="SSF143100">
    <property type="entry name" value="TTHA1013/TTHA0281-like"/>
    <property type="match status" value="1"/>
</dbReference>
<protein>
    <recommendedName>
        <fullName evidence="3">Pilus assembly protein HicB</fullName>
    </recommendedName>
</protein>
<evidence type="ECO:0008006" key="3">
    <source>
        <dbReference type="Google" id="ProtNLM"/>
    </source>
</evidence>
<keyword evidence="2" id="KW-1185">Reference proteome</keyword>
<dbReference type="PROSITE" id="PS51257">
    <property type="entry name" value="PROKAR_LIPOPROTEIN"/>
    <property type="match status" value="1"/>
</dbReference>
<gene>
    <name evidence="1" type="ORF">CKO31_13050</name>
</gene>
<dbReference type="Proteomes" id="UP000748752">
    <property type="component" value="Unassembled WGS sequence"/>
</dbReference>
<name>A0ABS1CIA6_9GAMM</name>
<reference evidence="1 2" key="1">
    <citation type="journal article" date="2020" name="Microorganisms">
        <title>Osmotic Adaptation and Compatible Solute Biosynthesis of Phototrophic Bacteria as Revealed from Genome Analyses.</title>
        <authorList>
            <person name="Imhoff J.F."/>
            <person name="Rahn T."/>
            <person name="Kunzel S."/>
            <person name="Keller A."/>
            <person name="Neulinger S.C."/>
        </authorList>
    </citation>
    <scope>NUCLEOTIDE SEQUENCE [LARGE SCALE GENOMIC DNA]</scope>
    <source>
        <strain evidence="1 2">DSM 6210</strain>
    </source>
</reference>
<sequence length="79" mass="8701">MKDSDRYAKIVEWSEEDQCYVGSCPGLLLGGCHGDDELAVFRELCDIVDETIALYRADGRPLPPSTAGRDLANRLQDVA</sequence>
<organism evidence="1 2">
    <name type="scientific">Thiohalocapsa halophila</name>
    <dbReference type="NCBI Taxonomy" id="69359"/>
    <lineage>
        <taxon>Bacteria</taxon>
        <taxon>Pseudomonadati</taxon>
        <taxon>Pseudomonadota</taxon>
        <taxon>Gammaproteobacteria</taxon>
        <taxon>Chromatiales</taxon>
        <taxon>Chromatiaceae</taxon>
        <taxon>Thiohalocapsa</taxon>
    </lineage>
</organism>
<comment type="caution">
    <text evidence="1">The sequence shown here is derived from an EMBL/GenBank/DDBJ whole genome shotgun (WGS) entry which is preliminary data.</text>
</comment>
<accession>A0ABS1CIA6</accession>
<evidence type="ECO:0000313" key="2">
    <source>
        <dbReference type="Proteomes" id="UP000748752"/>
    </source>
</evidence>